<dbReference type="AlphaFoldDB" id="A0A3P6S3Z7"/>
<dbReference type="Proteomes" id="UP000277928">
    <property type="component" value="Unassembled WGS sequence"/>
</dbReference>
<keyword evidence="1" id="KW-0238">DNA-binding</keyword>
<reference evidence="4 5" key="1">
    <citation type="submission" date="2018-08" db="EMBL/GenBank/DDBJ databases">
        <authorList>
            <person name="Laetsch R D."/>
            <person name="Stevens L."/>
            <person name="Kumar S."/>
            <person name="Blaxter L. M."/>
        </authorList>
    </citation>
    <scope>NUCLEOTIDE SEQUENCE [LARGE SCALE GENOMIC DNA]</scope>
</reference>
<proteinExistence type="predicted"/>
<evidence type="ECO:0000256" key="2">
    <source>
        <dbReference type="ARBA" id="ARBA00023242"/>
    </source>
</evidence>
<keyword evidence="2" id="KW-0539">Nucleus</keyword>
<sequence length="967" mass="106264">MSMQLGSKAGEEAKLESGDSTSTAAISRRRIVYRPFSIDSPTSTVTATIRDTLIAVRDAVAASIIANSSSTLPKTIPASSSSTPPKTSTSTANGTDDTAIVNTHASTSSVPQQHAACLTNLETNVVAPAIGTINKVPRRWEQWNSSEINAFFEGIKLLYRNDRFFVDSGKQEPFANQKDSSPIITVLWLFCSRGAFELSQLLDKLIVTDFKFPVWKGFRTNGEADDTKKVEQRQRSTLMAGIPRDVKELFILINGFEWKRRVCGKFDQAKFQQLVMEGSTYEKKRKKKQLVLVRTPVCPSLQKFFPSCSSSPLPSHICICLTPKTEADRYFVEQRGQNPLIRIRVAIGDQLSRIFSFLKIKWNLRMQKLLGTVSKEEEQVNVILYPDKTTRVGKIIVNLLIKELQRTGTIDQSNEPSKRKGANAGEETAEDIEMSGTTEDDDDGPFTINGNKLRNGLTEKNVLKATVTELYYLCGKESEIKLVYSTGMNRMGDPEPWRIFLHLLDRGYGDNLCKALADSQRIAESDDFVEQKWQERIRKRCKSANNFGVQSSGQLTTPSEVVETTEAAAHEMVEAENSAFMQQLESLRVKKRARPFHQRFPGKNTGVVQAVALNPSVHQPIVTTGYQLVDPVFGSQNGGACVAQPDQFAFSSNDLVGSSAGGKVRARDGSGSVWSDVSISGRFKSDDNCDGIRSGSGYFLQETNVSSHSTQIHHVTETKYQLVNPPAFATHKAITSTSSVQFIPSSSTAVGGIGENISNFVRDTIVPICPAQEMAAERYEIDDPLFVSENIQSTRERFVLPVSSAANEHFIRGDNVIQKLLTPAAGAVESSGDCSGHVNTLSSPMKESSLLRELHSAPSMDKSIEVMLQENSTECYRFVEQFASTMNSRSNVVSSAINAENEITRIAQQLAQSAGDALRSVDGGSGRMRRSDDGNSSPVPVDSTSITKPVDTANVKIGSSDDRKEIQ</sequence>
<feature type="region of interest" description="Disordered" evidence="3">
    <location>
        <begin position="73"/>
        <end position="97"/>
    </location>
</feature>
<dbReference type="EMBL" id="UYRX01000016">
    <property type="protein sequence ID" value="VDK68986.1"/>
    <property type="molecule type" value="Genomic_DNA"/>
</dbReference>
<dbReference type="STRING" id="42156.A0A3P6S3Z7"/>
<protein>
    <recommendedName>
        <fullName evidence="6">SANT domain-containing protein</fullName>
    </recommendedName>
</protein>
<evidence type="ECO:0000256" key="1">
    <source>
        <dbReference type="ARBA" id="ARBA00023125"/>
    </source>
</evidence>
<dbReference type="OrthoDB" id="515799at2759"/>
<name>A0A3P6S3Z7_LITSI</name>
<dbReference type="PANTHER" id="PTHR21677">
    <property type="entry name" value="CRAMPED PROTEIN"/>
    <property type="match status" value="1"/>
</dbReference>
<feature type="compositionally biased region" description="Acidic residues" evidence="3">
    <location>
        <begin position="427"/>
        <end position="444"/>
    </location>
</feature>
<gene>
    <name evidence="4" type="ORF">NLS_LOCUS621</name>
</gene>
<dbReference type="GO" id="GO:0005634">
    <property type="term" value="C:nucleus"/>
    <property type="evidence" value="ECO:0007669"/>
    <property type="project" value="TreeGrafter"/>
</dbReference>
<dbReference type="GO" id="GO:0003677">
    <property type="term" value="F:DNA binding"/>
    <property type="evidence" value="ECO:0007669"/>
    <property type="project" value="UniProtKB-KW"/>
</dbReference>
<dbReference type="GO" id="GO:0003682">
    <property type="term" value="F:chromatin binding"/>
    <property type="evidence" value="ECO:0007669"/>
    <property type="project" value="InterPro"/>
</dbReference>
<dbReference type="GO" id="GO:0007389">
    <property type="term" value="P:pattern specification process"/>
    <property type="evidence" value="ECO:0007669"/>
    <property type="project" value="TreeGrafter"/>
</dbReference>
<feature type="region of interest" description="Disordered" evidence="3">
    <location>
        <begin position="410"/>
        <end position="445"/>
    </location>
</feature>
<dbReference type="PANTHER" id="PTHR21677:SF1">
    <property type="entry name" value="PROTEIN CRAMPED-LIKE"/>
    <property type="match status" value="1"/>
</dbReference>
<evidence type="ECO:0000313" key="5">
    <source>
        <dbReference type="Proteomes" id="UP000277928"/>
    </source>
</evidence>
<dbReference type="InterPro" id="IPR055315">
    <property type="entry name" value="Cramped-like"/>
</dbReference>
<dbReference type="OMA" id="INGFEWK"/>
<evidence type="ECO:0008006" key="6">
    <source>
        <dbReference type="Google" id="ProtNLM"/>
    </source>
</evidence>
<keyword evidence="5" id="KW-1185">Reference proteome</keyword>
<evidence type="ECO:0000256" key="3">
    <source>
        <dbReference type="SAM" id="MobiDB-lite"/>
    </source>
</evidence>
<feature type="region of interest" description="Disordered" evidence="3">
    <location>
        <begin position="1"/>
        <end position="21"/>
    </location>
</feature>
<accession>A0A3P6S3Z7</accession>
<feature type="compositionally biased region" description="Low complexity" evidence="3">
    <location>
        <begin position="73"/>
        <end position="92"/>
    </location>
</feature>
<feature type="region of interest" description="Disordered" evidence="3">
    <location>
        <begin position="915"/>
        <end position="967"/>
    </location>
</feature>
<evidence type="ECO:0000313" key="4">
    <source>
        <dbReference type="EMBL" id="VDK68986.1"/>
    </source>
</evidence>
<organism evidence="4 5">
    <name type="scientific">Litomosoides sigmodontis</name>
    <name type="common">Filarial nematode worm</name>
    <dbReference type="NCBI Taxonomy" id="42156"/>
    <lineage>
        <taxon>Eukaryota</taxon>
        <taxon>Metazoa</taxon>
        <taxon>Ecdysozoa</taxon>
        <taxon>Nematoda</taxon>
        <taxon>Chromadorea</taxon>
        <taxon>Rhabditida</taxon>
        <taxon>Spirurina</taxon>
        <taxon>Spiruromorpha</taxon>
        <taxon>Filarioidea</taxon>
        <taxon>Onchocercidae</taxon>
        <taxon>Litomosoides</taxon>
    </lineage>
</organism>